<keyword evidence="7 9" id="KW-0472">Membrane</keyword>
<dbReference type="EMBL" id="DWZD01000053">
    <property type="protein sequence ID" value="HJA79910.1"/>
    <property type="molecule type" value="Genomic_DNA"/>
</dbReference>
<dbReference type="Pfam" id="PF02659">
    <property type="entry name" value="Mntp"/>
    <property type="match status" value="1"/>
</dbReference>
<proteinExistence type="inferred from homology"/>
<feature type="transmembrane region" description="Helical" evidence="9">
    <location>
        <begin position="173"/>
        <end position="191"/>
    </location>
</feature>
<comment type="caution">
    <text evidence="11">The sequence shown here is derived from an EMBL/GenBank/DDBJ whole genome shotgun (WGS) entry which is preliminary data.</text>
</comment>
<keyword evidence="3" id="KW-0997">Cell inner membrane</keyword>
<dbReference type="GO" id="GO:0005384">
    <property type="term" value="F:manganese ion transmembrane transporter activity"/>
    <property type="evidence" value="ECO:0007669"/>
    <property type="project" value="UniProtKB-UniRule"/>
</dbReference>
<dbReference type="PANTHER" id="PTHR35529">
    <property type="entry name" value="MANGANESE EFFLUX PUMP MNTP-RELATED"/>
    <property type="match status" value="1"/>
</dbReference>
<evidence type="ECO:0000256" key="8">
    <source>
        <dbReference type="ARBA" id="ARBA00023211"/>
    </source>
</evidence>
<keyword evidence="8 9" id="KW-0464">Manganese</keyword>
<organism evidence="11 12">
    <name type="scientific">Candidatus Desulfovibrio intestinavium</name>
    <dbReference type="NCBI Taxonomy" id="2838534"/>
    <lineage>
        <taxon>Bacteria</taxon>
        <taxon>Pseudomonadati</taxon>
        <taxon>Thermodesulfobacteriota</taxon>
        <taxon>Desulfovibrionia</taxon>
        <taxon>Desulfovibrionales</taxon>
        <taxon>Desulfovibrionaceae</taxon>
        <taxon>Desulfovibrio</taxon>
    </lineage>
</organism>
<keyword evidence="5 9" id="KW-1133">Transmembrane helix</keyword>
<dbReference type="InterPro" id="IPR003810">
    <property type="entry name" value="Mntp/YtaF"/>
</dbReference>
<feature type="transmembrane region" description="Helical" evidence="9">
    <location>
        <begin position="109"/>
        <end position="132"/>
    </location>
</feature>
<dbReference type="Proteomes" id="UP000823821">
    <property type="component" value="Unassembled WGS sequence"/>
</dbReference>
<keyword evidence="2 9" id="KW-1003">Cell membrane</keyword>
<dbReference type="PANTHER" id="PTHR35529:SF1">
    <property type="entry name" value="MANGANESE EFFLUX PUMP MNTP-RELATED"/>
    <property type="match status" value="1"/>
</dbReference>
<comment type="subcellular location">
    <subcellularLocation>
        <location evidence="9">Cell membrane</location>
        <topology evidence="9">Multi-pass membrane protein</topology>
    </subcellularLocation>
</comment>
<keyword evidence="6 9" id="KW-0406">Ion transport</keyword>
<feature type="signal peptide" evidence="10">
    <location>
        <begin position="1"/>
        <end position="19"/>
    </location>
</feature>
<evidence type="ECO:0000256" key="2">
    <source>
        <dbReference type="ARBA" id="ARBA00022475"/>
    </source>
</evidence>
<accession>A0A9D2HN29</accession>
<evidence type="ECO:0000256" key="6">
    <source>
        <dbReference type="ARBA" id="ARBA00023065"/>
    </source>
</evidence>
<keyword evidence="10" id="KW-0732">Signal</keyword>
<sequence length="197" mass="20725">MSLLAVILLAVALSLDAFAVAVASGCALRPIRREHYARIGGAFGFFQFFMPVLGWLLGQSVHRYIAAWDHWVAFALLAWVGGNMLRGAWKDFHHHGGEAAPMENAAASLSWGTLLVLAVATSIDALAVGLTLAMTDTPILRPAVIIGLTCAAISAAGLHLGRVLAGMAVLQRWAGLAGGLALLAIGFRVLWQDGVFG</sequence>
<comment type="function">
    <text evidence="9">Probably functions as a manganese efflux pump.</text>
</comment>
<dbReference type="GO" id="GO:0005886">
    <property type="term" value="C:plasma membrane"/>
    <property type="evidence" value="ECO:0007669"/>
    <property type="project" value="UniProtKB-SubCell"/>
</dbReference>
<dbReference type="InterPro" id="IPR022929">
    <property type="entry name" value="Put_MntP"/>
</dbReference>
<gene>
    <name evidence="9" type="primary">mntP</name>
    <name evidence="11" type="ORF">H9784_10170</name>
</gene>
<dbReference type="HAMAP" id="MF_01521">
    <property type="entry name" value="MntP_pump"/>
    <property type="match status" value="1"/>
</dbReference>
<feature type="transmembrane region" description="Helical" evidence="9">
    <location>
        <begin position="139"/>
        <end position="161"/>
    </location>
</feature>
<comment type="similarity">
    <text evidence="9">Belongs to the MntP (TC 9.B.29) family.</text>
</comment>
<evidence type="ECO:0000256" key="9">
    <source>
        <dbReference type="HAMAP-Rule" id="MF_01521"/>
    </source>
</evidence>
<keyword evidence="4 9" id="KW-0812">Transmembrane</keyword>
<reference evidence="11" key="2">
    <citation type="submission" date="2021-04" db="EMBL/GenBank/DDBJ databases">
        <authorList>
            <person name="Gilroy R."/>
        </authorList>
    </citation>
    <scope>NUCLEOTIDE SEQUENCE</scope>
    <source>
        <strain evidence="11">5032</strain>
    </source>
</reference>
<protein>
    <recommendedName>
        <fullName evidence="9">Putative manganese efflux pump MntP</fullName>
    </recommendedName>
</protein>
<evidence type="ECO:0000256" key="3">
    <source>
        <dbReference type="ARBA" id="ARBA00022519"/>
    </source>
</evidence>
<evidence type="ECO:0000256" key="7">
    <source>
        <dbReference type="ARBA" id="ARBA00023136"/>
    </source>
</evidence>
<reference evidence="11" key="1">
    <citation type="journal article" date="2021" name="PeerJ">
        <title>Extensive microbial diversity within the chicken gut microbiome revealed by metagenomics and culture.</title>
        <authorList>
            <person name="Gilroy R."/>
            <person name="Ravi A."/>
            <person name="Getino M."/>
            <person name="Pursley I."/>
            <person name="Horton D.L."/>
            <person name="Alikhan N.F."/>
            <person name="Baker D."/>
            <person name="Gharbi K."/>
            <person name="Hall N."/>
            <person name="Watson M."/>
            <person name="Adriaenssens E.M."/>
            <person name="Foster-Nyarko E."/>
            <person name="Jarju S."/>
            <person name="Secka A."/>
            <person name="Antonio M."/>
            <person name="Oren A."/>
            <person name="Chaudhuri R.R."/>
            <person name="La Ragione R."/>
            <person name="Hildebrand F."/>
            <person name="Pallen M.J."/>
        </authorList>
    </citation>
    <scope>NUCLEOTIDE SEQUENCE</scope>
    <source>
        <strain evidence="11">5032</strain>
    </source>
</reference>
<keyword evidence="1 9" id="KW-0813">Transport</keyword>
<feature type="transmembrane region" description="Helical" evidence="9">
    <location>
        <begin position="39"/>
        <end position="58"/>
    </location>
</feature>
<evidence type="ECO:0000313" key="12">
    <source>
        <dbReference type="Proteomes" id="UP000823821"/>
    </source>
</evidence>
<evidence type="ECO:0000256" key="10">
    <source>
        <dbReference type="SAM" id="SignalP"/>
    </source>
</evidence>
<evidence type="ECO:0000256" key="1">
    <source>
        <dbReference type="ARBA" id="ARBA00022448"/>
    </source>
</evidence>
<feature type="chain" id="PRO_5039446855" description="Putative manganese efflux pump MntP" evidence="10">
    <location>
        <begin position="20"/>
        <end position="197"/>
    </location>
</feature>
<name>A0A9D2HN29_9BACT</name>
<evidence type="ECO:0000256" key="5">
    <source>
        <dbReference type="ARBA" id="ARBA00022989"/>
    </source>
</evidence>
<evidence type="ECO:0000256" key="4">
    <source>
        <dbReference type="ARBA" id="ARBA00022692"/>
    </source>
</evidence>
<evidence type="ECO:0000313" key="11">
    <source>
        <dbReference type="EMBL" id="HJA79910.1"/>
    </source>
</evidence>
<dbReference type="AlphaFoldDB" id="A0A9D2HN29"/>
<feature type="transmembrane region" description="Helical" evidence="9">
    <location>
        <begin position="70"/>
        <end position="89"/>
    </location>
</feature>